<accession>A0A8H5G9D6</accession>
<reference evidence="2 3" key="1">
    <citation type="journal article" date="2020" name="ISME J.">
        <title>Uncovering the hidden diversity of litter-decomposition mechanisms in mushroom-forming fungi.</title>
        <authorList>
            <person name="Floudas D."/>
            <person name="Bentzer J."/>
            <person name="Ahren D."/>
            <person name="Johansson T."/>
            <person name="Persson P."/>
            <person name="Tunlid A."/>
        </authorList>
    </citation>
    <scope>NUCLEOTIDE SEQUENCE [LARGE SCALE GENOMIC DNA]</scope>
    <source>
        <strain evidence="2 3">CBS 146.42</strain>
    </source>
</reference>
<dbReference type="Proteomes" id="UP000559027">
    <property type="component" value="Unassembled WGS sequence"/>
</dbReference>
<feature type="compositionally biased region" description="Basic residues" evidence="1">
    <location>
        <begin position="52"/>
        <end position="67"/>
    </location>
</feature>
<dbReference type="EMBL" id="JAACJO010000003">
    <property type="protein sequence ID" value="KAF5360827.1"/>
    <property type="molecule type" value="Genomic_DNA"/>
</dbReference>
<dbReference type="AlphaFoldDB" id="A0A8H5G9D6"/>
<organism evidence="2 3">
    <name type="scientific">Leucocoprinus leucothites</name>
    <dbReference type="NCBI Taxonomy" id="201217"/>
    <lineage>
        <taxon>Eukaryota</taxon>
        <taxon>Fungi</taxon>
        <taxon>Dikarya</taxon>
        <taxon>Basidiomycota</taxon>
        <taxon>Agaricomycotina</taxon>
        <taxon>Agaricomycetes</taxon>
        <taxon>Agaricomycetidae</taxon>
        <taxon>Agaricales</taxon>
        <taxon>Agaricineae</taxon>
        <taxon>Agaricaceae</taxon>
        <taxon>Leucocoprinus</taxon>
    </lineage>
</organism>
<proteinExistence type="predicted"/>
<evidence type="ECO:0000256" key="1">
    <source>
        <dbReference type="SAM" id="MobiDB-lite"/>
    </source>
</evidence>
<name>A0A8H5G9D6_9AGAR</name>
<comment type="caution">
    <text evidence="2">The sequence shown here is derived from an EMBL/GenBank/DDBJ whole genome shotgun (WGS) entry which is preliminary data.</text>
</comment>
<feature type="compositionally biased region" description="Low complexity" evidence="1">
    <location>
        <begin position="68"/>
        <end position="85"/>
    </location>
</feature>
<feature type="region of interest" description="Disordered" evidence="1">
    <location>
        <begin position="48"/>
        <end position="99"/>
    </location>
</feature>
<gene>
    <name evidence="2" type="ORF">D9756_004578</name>
</gene>
<evidence type="ECO:0000313" key="3">
    <source>
        <dbReference type="Proteomes" id="UP000559027"/>
    </source>
</evidence>
<keyword evidence="3" id="KW-1185">Reference proteome</keyword>
<sequence>MDAWEDVNTGCEDANVDRNVYYVKGNQKNVSYTACVKIVGSFNNVTLDAKPTRTRQSRRAPNNRKSRTYSGGSSTSSGYNSSGRRAPTQAQFFPGEPGFDPWAFIDHPATPAQLRYMAYMYQQQQQQYEGSTAARVPEDSD</sequence>
<evidence type="ECO:0000313" key="2">
    <source>
        <dbReference type="EMBL" id="KAF5360827.1"/>
    </source>
</evidence>
<protein>
    <submittedName>
        <fullName evidence="2">Uncharacterized protein</fullName>
    </submittedName>
</protein>